<dbReference type="OMA" id="HTSWIDF"/>
<reference evidence="12" key="1">
    <citation type="submission" date="2012-12" db="EMBL/GenBank/DDBJ databases">
        <authorList>
            <person name="Hellsten U."/>
            <person name="Grimwood J."/>
            <person name="Chapman J.A."/>
            <person name="Shapiro H."/>
            <person name="Aerts A."/>
            <person name="Otillar R.P."/>
            <person name="Terry A.Y."/>
            <person name="Boore J.L."/>
            <person name="Simakov O."/>
            <person name="Marletaz F."/>
            <person name="Cho S.-J."/>
            <person name="Edsinger-Gonzales E."/>
            <person name="Havlak P."/>
            <person name="Kuo D.-H."/>
            <person name="Larsson T."/>
            <person name="Lv J."/>
            <person name="Arendt D."/>
            <person name="Savage R."/>
            <person name="Osoegawa K."/>
            <person name="de Jong P."/>
            <person name="Lindberg D.R."/>
            <person name="Seaver E.C."/>
            <person name="Weisblat D.A."/>
            <person name="Putnam N.H."/>
            <person name="Grigoriev I.V."/>
            <person name="Rokhsar D.S."/>
        </authorList>
    </citation>
    <scope>NUCLEOTIDE SEQUENCE</scope>
    <source>
        <strain evidence="12">I ESC-2004</strain>
    </source>
</reference>
<gene>
    <name evidence="10" type="ORF">CAPTEDRAFT_225063</name>
</gene>
<keyword evidence="8" id="KW-0472">Membrane</keyword>
<dbReference type="EMBL" id="KB309224">
    <property type="protein sequence ID" value="ELT95052.1"/>
    <property type="molecule type" value="Genomic_DNA"/>
</dbReference>
<dbReference type="EMBL" id="AMQN01011985">
    <property type="status" value="NOT_ANNOTATED_CDS"/>
    <property type="molecule type" value="Genomic_DNA"/>
</dbReference>
<evidence type="ECO:0000313" key="11">
    <source>
        <dbReference type="EnsemblMetazoa" id="CapteP225063"/>
    </source>
</evidence>
<keyword evidence="4" id="KW-0812">Transmembrane</keyword>
<dbReference type="GO" id="GO:0008146">
    <property type="term" value="F:sulfotransferase activity"/>
    <property type="evidence" value="ECO:0007669"/>
    <property type="project" value="InterPro"/>
</dbReference>
<dbReference type="AlphaFoldDB" id="R7TND1"/>
<protein>
    <recommendedName>
        <fullName evidence="13">Sulfotransferase domain-containing protein</fullName>
    </recommendedName>
</protein>
<evidence type="ECO:0000256" key="4">
    <source>
        <dbReference type="ARBA" id="ARBA00022692"/>
    </source>
</evidence>
<dbReference type="Proteomes" id="UP000014760">
    <property type="component" value="Unassembled WGS sequence"/>
</dbReference>
<keyword evidence="3" id="KW-0808">Transferase</keyword>
<dbReference type="FunCoup" id="R7TND1">
    <property type="interactions" value="2"/>
</dbReference>
<comment type="similarity">
    <text evidence="2">Belongs to the sulfotransferase 3 family.</text>
</comment>
<dbReference type="InterPro" id="IPR007734">
    <property type="entry name" value="Heparan_SO4_2-O-STrfase"/>
</dbReference>
<dbReference type="STRING" id="283909.R7TND1"/>
<keyword evidence="12" id="KW-1185">Reference proteome</keyword>
<evidence type="ECO:0000256" key="8">
    <source>
        <dbReference type="ARBA" id="ARBA00023136"/>
    </source>
</evidence>
<evidence type="ECO:0000256" key="9">
    <source>
        <dbReference type="ARBA" id="ARBA00023180"/>
    </source>
</evidence>
<proteinExistence type="inferred from homology"/>
<dbReference type="Pfam" id="PF03567">
    <property type="entry name" value="Sulfotransfer_2"/>
    <property type="match status" value="1"/>
</dbReference>
<keyword evidence="6" id="KW-1133">Transmembrane helix</keyword>
<dbReference type="PANTHER" id="PTHR12129">
    <property type="entry name" value="HEPARAN SULFATE 2-O-SULFOTRANSFERASE"/>
    <property type="match status" value="1"/>
</dbReference>
<keyword evidence="7" id="KW-0333">Golgi apparatus</keyword>
<accession>R7TND1</accession>
<evidence type="ECO:0000313" key="10">
    <source>
        <dbReference type="EMBL" id="ELT95052.1"/>
    </source>
</evidence>
<evidence type="ECO:0000256" key="6">
    <source>
        <dbReference type="ARBA" id="ARBA00022989"/>
    </source>
</evidence>
<evidence type="ECO:0000256" key="3">
    <source>
        <dbReference type="ARBA" id="ARBA00022679"/>
    </source>
</evidence>
<dbReference type="HOGENOM" id="CLU_056190_0_0_1"/>
<organism evidence="10">
    <name type="scientific">Capitella teleta</name>
    <name type="common">Polychaete worm</name>
    <dbReference type="NCBI Taxonomy" id="283909"/>
    <lineage>
        <taxon>Eukaryota</taxon>
        <taxon>Metazoa</taxon>
        <taxon>Spiralia</taxon>
        <taxon>Lophotrochozoa</taxon>
        <taxon>Annelida</taxon>
        <taxon>Polychaeta</taxon>
        <taxon>Sedentaria</taxon>
        <taxon>Scolecida</taxon>
        <taxon>Capitellidae</taxon>
        <taxon>Capitella</taxon>
    </lineage>
</organism>
<reference evidence="11" key="3">
    <citation type="submission" date="2015-06" db="UniProtKB">
        <authorList>
            <consortium name="EnsemblMetazoa"/>
        </authorList>
    </citation>
    <scope>IDENTIFICATION</scope>
</reference>
<dbReference type="OrthoDB" id="10019582at2759"/>
<comment type="subcellular location">
    <subcellularLocation>
        <location evidence="1">Golgi apparatus membrane</location>
        <topology evidence="1">Single-pass type II membrane protein</topology>
    </subcellularLocation>
</comment>
<dbReference type="GO" id="GO:0000139">
    <property type="term" value="C:Golgi membrane"/>
    <property type="evidence" value="ECO:0007669"/>
    <property type="project" value="UniProtKB-SubCell"/>
</dbReference>
<dbReference type="PANTHER" id="PTHR12129:SF15">
    <property type="entry name" value="URONYL 2-SULFOTRANSFERASE"/>
    <property type="match status" value="1"/>
</dbReference>
<dbReference type="Gene3D" id="3.40.50.300">
    <property type="entry name" value="P-loop containing nucleotide triphosphate hydrolases"/>
    <property type="match status" value="1"/>
</dbReference>
<reference evidence="10 12" key="2">
    <citation type="journal article" date="2013" name="Nature">
        <title>Insights into bilaterian evolution from three spiralian genomes.</title>
        <authorList>
            <person name="Simakov O."/>
            <person name="Marletaz F."/>
            <person name="Cho S.J."/>
            <person name="Edsinger-Gonzales E."/>
            <person name="Havlak P."/>
            <person name="Hellsten U."/>
            <person name="Kuo D.H."/>
            <person name="Larsson T."/>
            <person name="Lv J."/>
            <person name="Arendt D."/>
            <person name="Savage R."/>
            <person name="Osoegawa K."/>
            <person name="de Jong P."/>
            <person name="Grimwood J."/>
            <person name="Chapman J.A."/>
            <person name="Shapiro H."/>
            <person name="Aerts A."/>
            <person name="Otillar R.P."/>
            <person name="Terry A.Y."/>
            <person name="Boore J.L."/>
            <person name="Grigoriev I.V."/>
            <person name="Lindberg D.R."/>
            <person name="Seaver E.C."/>
            <person name="Weisblat D.A."/>
            <person name="Putnam N.H."/>
            <person name="Rokhsar D.S."/>
        </authorList>
    </citation>
    <scope>NUCLEOTIDE SEQUENCE</scope>
    <source>
        <strain evidence="10 12">I ESC-2004</strain>
    </source>
</reference>
<dbReference type="SUPFAM" id="SSF52540">
    <property type="entry name" value="P-loop containing nucleoside triphosphate hydrolases"/>
    <property type="match status" value="1"/>
</dbReference>
<dbReference type="EnsemblMetazoa" id="CapteT225063">
    <property type="protein sequence ID" value="CapteP225063"/>
    <property type="gene ID" value="CapteG225063"/>
</dbReference>
<dbReference type="InterPro" id="IPR005331">
    <property type="entry name" value="Sulfotransferase"/>
</dbReference>
<evidence type="ECO:0000256" key="5">
    <source>
        <dbReference type="ARBA" id="ARBA00022968"/>
    </source>
</evidence>
<dbReference type="EMBL" id="AMQN01011986">
    <property type="status" value="NOT_ANNOTATED_CDS"/>
    <property type="molecule type" value="Genomic_DNA"/>
</dbReference>
<evidence type="ECO:0008006" key="13">
    <source>
        <dbReference type="Google" id="ProtNLM"/>
    </source>
</evidence>
<keyword evidence="9" id="KW-0325">Glycoprotein</keyword>
<keyword evidence="5" id="KW-0735">Signal-anchor</keyword>
<evidence type="ECO:0000256" key="1">
    <source>
        <dbReference type="ARBA" id="ARBA00004323"/>
    </source>
</evidence>
<evidence type="ECO:0000256" key="2">
    <source>
        <dbReference type="ARBA" id="ARBA00010569"/>
    </source>
</evidence>
<dbReference type="InterPro" id="IPR027417">
    <property type="entry name" value="P-loop_NTPase"/>
</dbReference>
<sequence length="323" mass="38485">MTLYLMAELRCKVLLFAAMATGLLVFSTLKNINYSDDKRIADSPLSLKKLCQRQTFTEDVYVDEHRPCFVFYNRVPKCGSRGLLYNARILSHRNHFTWISSKQYRDERLNHSKISLPRKLSRYNTKAVFYDKHVHYINFTRLHLPQPAYINLIRDPVDRMISWYYFIRFEKGHIRSMTDSERNMSFDDCVRSSHPDCVHPFNYSVLVPYFCGLDEFCRYPGPKSLAQAKANLKQHYTIVGLADQMEDFYWALERLLPDYFRGILDLYRRNESKMRAEYKTNAKGTCSNETRSLLKRNILIEEYDLYHFARKMFAELRNKMLKT</sequence>
<evidence type="ECO:0000256" key="7">
    <source>
        <dbReference type="ARBA" id="ARBA00023034"/>
    </source>
</evidence>
<evidence type="ECO:0000313" key="12">
    <source>
        <dbReference type="Proteomes" id="UP000014760"/>
    </source>
</evidence>
<name>R7TND1_CAPTE</name>